<feature type="domain" description="Erythromycin biosynthesis protein CIII-like C-terminal" evidence="3">
    <location>
        <begin position="256"/>
        <end position="384"/>
    </location>
</feature>
<dbReference type="RefSeq" id="WP_208928957.1">
    <property type="nucleotide sequence ID" value="NZ_CP013655.1"/>
</dbReference>
<dbReference type="SUPFAM" id="SSF53756">
    <property type="entry name" value="UDP-Glycosyltransferase/glycogen phosphorylase"/>
    <property type="match status" value="1"/>
</dbReference>
<dbReference type="GO" id="GO:0008194">
    <property type="term" value="F:UDP-glycosyltransferase activity"/>
    <property type="evidence" value="ECO:0007669"/>
    <property type="project" value="TreeGrafter"/>
</dbReference>
<gene>
    <name evidence="4" type="ORF">ATZ35_01740</name>
</gene>
<dbReference type="Pfam" id="PF06722">
    <property type="entry name" value="EryCIII-like_C"/>
    <property type="match status" value="1"/>
</dbReference>
<accession>A0A0U2XAU4</accession>
<dbReference type="PANTHER" id="PTHR48043">
    <property type="entry name" value="EG:EG0003.4 PROTEIN-RELATED"/>
    <property type="match status" value="1"/>
</dbReference>
<keyword evidence="2" id="KW-0808">Transferase</keyword>
<dbReference type="EMBL" id="CP013655">
    <property type="protein sequence ID" value="ALS35921.1"/>
    <property type="molecule type" value="Genomic_DNA"/>
</dbReference>
<dbReference type="Gene3D" id="3.40.50.2000">
    <property type="entry name" value="Glycogen Phosphorylase B"/>
    <property type="match status" value="2"/>
</dbReference>
<dbReference type="AlphaFoldDB" id="A0A0U2XAU4"/>
<protein>
    <recommendedName>
        <fullName evidence="3">Erythromycin biosynthesis protein CIII-like C-terminal domain-containing protein</fullName>
    </recommendedName>
</protein>
<keyword evidence="5" id="KW-1185">Reference proteome</keyword>
<evidence type="ECO:0000256" key="1">
    <source>
        <dbReference type="ARBA" id="ARBA00022676"/>
    </source>
</evidence>
<dbReference type="PANTHER" id="PTHR48043:SF145">
    <property type="entry name" value="FI06409P-RELATED"/>
    <property type="match status" value="1"/>
</dbReference>
<dbReference type="InterPro" id="IPR010610">
    <property type="entry name" value="EryCIII-like_C"/>
</dbReference>
<dbReference type="InterPro" id="IPR050271">
    <property type="entry name" value="UDP-glycosyltransferase"/>
</dbReference>
<keyword evidence="1" id="KW-0328">Glycosyltransferase</keyword>
<name>A0A0U2XAU4_9ENTE</name>
<evidence type="ECO:0000259" key="3">
    <source>
        <dbReference type="Pfam" id="PF06722"/>
    </source>
</evidence>
<evidence type="ECO:0000313" key="5">
    <source>
        <dbReference type="Proteomes" id="UP000067523"/>
    </source>
</evidence>
<organism evidence="4 5">
    <name type="scientific">Enterococcus rotai</name>
    <dbReference type="NCBI Taxonomy" id="118060"/>
    <lineage>
        <taxon>Bacteria</taxon>
        <taxon>Bacillati</taxon>
        <taxon>Bacillota</taxon>
        <taxon>Bacilli</taxon>
        <taxon>Lactobacillales</taxon>
        <taxon>Enterococcaceae</taxon>
        <taxon>Enterococcus</taxon>
    </lineage>
</organism>
<dbReference type="STRING" id="118060.ATZ35_01740"/>
<evidence type="ECO:0000256" key="2">
    <source>
        <dbReference type="ARBA" id="ARBA00022679"/>
    </source>
</evidence>
<proteinExistence type="predicted"/>
<reference evidence="5" key="1">
    <citation type="submission" date="2015-12" db="EMBL/GenBank/DDBJ databases">
        <authorList>
            <person name="Lauer A."/>
            <person name="Humrighouse B."/>
            <person name="Loparev V."/>
            <person name="Shewmaker P.L."/>
            <person name="Whitney A.M."/>
            <person name="McLaughlin R.W."/>
        </authorList>
    </citation>
    <scope>NUCLEOTIDE SEQUENCE [LARGE SCALE GENOMIC DNA]</scope>
    <source>
        <strain evidence="5">LMG 26678</strain>
    </source>
</reference>
<dbReference type="KEGG" id="erx:ATZ35_01740"/>
<sequence>MKTLLFAPETFNLAETTRMIEVAKECQSEANCVFMGYSRKFADFIEEAGFEFNYLAPHLTETDIVNIMNFDQMKSFKIPFTYDTLKIRIENELKLINKLNPDGIIIGSTISLLISARVKKVPLIYVKPYAYSRAHVEGALFMKDSNPYLKKLAQSFILNLKWLPKNIKKLIEEYDVKDRFNYTIDAMSADLNCITTPELLTNNPDLPSDSIYVGPIFANLNEEIPTQLQQLLETSTKPLIYCSMGSSANLQLIFELLRNFDGLDVEVISPMRSYLTEKQIEQLPVNVHLYDWLPAMEVQNKVTACVLHGGEGTVQTACLAGKPFIGIGLQKEQEYNISCCTKYGNAIQIKKSKLKDQYLFKQNLQALLNHSVYEQKAKKLQQELKPLKGSKIAAQELMQFLTTVTK</sequence>
<dbReference type="Proteomes" id="UP000067523">
    <property type="component" value="Chromosome"/>
</dbReference>
<evidence type="ECO:0000313" key="4">
    <source>
        <dbReference type="EMBL" id="ALS35921.1"/>
    </source>
</evidence>